<dbReference type="SUPFAM" id="SSF103481">
    <property type="entry name" value="Multidrug resistance efflux transporter EmrE"/>
    <property type="match status" value="1"/>
</dbReference>
<sequence length="108" mass="11395">MSYLYLAIAIIGEVVGTTLLKVSDGFSRLGIGVLSLLFYGVCFIALSFALKQGMGLNVAYAVWSGAGIVLTSLIGVLIWHEAMQPVHMLGLVLIIAGVIVVNLFGSTH</sequence>
<dbReference type="RefSeq" id="WP_182598902.1">
    <property type="nucleotide sequence ID" value="NZ_JACIVC010000069.1"/>
</dbReference>
<evidence type="ECO:0000256" key="5">
    <source>
        <dbReference type="ARBA" id="ARBA00022989"/>
    </source>
</evidence>
<dbReference type="Proteomes" id="UP000547628">
    <property type="component" value="Unassembled WGS sequence"/>
</dbReference>
<keyword evidence="11" id="KW-1185">Reference proteome</keyword>
<dbReference type="InterPro" id="IPR037185">
    <property type="entry name" value="EmrE-like"/>
</dbReference>
<dbReference type="FunFam" id="1.10.3730.20:FF:000001">
    <property type="entry name" value="Quaternary ammonium compound resistance transporter SugE"/>
    <property type="match status" value="1"/>
</dbReference>
<dbReference type="Gene3D" id="1.10.3730.20">
    <property type="match status" value="1"/>
</dbReference>
<keyword evidence="5 8" id="KW-1133">Transmembrane helix</keyword>
<evidence type="ECO:0000256" key="8">
    <source>
        <dbReference type="SAM" id="Phobius"/>
    </source>
</evidence>
<dbReference type="PANTHER" id="PTHR30561:SF1">
    <property type="entry name" value="MULTIDRUG TRANSPORTER EMRE"/>
    <property type="match status" value="1"/>
</dbReference>
<accession>A0A7W3Y8W4</accession>
<evidence type="ECO:0000313" key="12">
    <source>
        <dbReference type="Proteomes" id="UP000547628"/>
    </source>
</evidence>
<keyword evidence="2" id="KW-0813">Transport</keyword>
<dbReference type="Proteomes" id="UP000518316">
    <property type="component" value="Unassembled WGS sequence"/>
</dbReference>
<dbReference type="EMBL" id="JACIVC010000069">
    <property type="protein sequence ID" value="MBB1070480.1"/>
    <property type="molecule type" value="Genomic_DNA"/>
</dbReference>
<proteinExistence type="inferred from homology"/>
<gene>
    <name evidence="9" type="ORF">H5S40_10000</name>
    <name evidence="10" type="ORF">H5S41_03015</name>
</gene>
<dbReference type="EMBL" id="JACIVD010000053">
    <property type="protein sequence ID" value="MBB1122935.1"/>
    <property type="molecule type" value="Genomic_DNA"/>
</dbReference>
<evidence type="ECO:0000313" key="9">
    <source>
        <dbReference type="EMBL" id="MBB1070480.1"/>
    </source>
</evidence>
<dbReference type="Pfam" id="PF00893">
    <property type="entry name" value="Multi_Drug_Res"/>
    <property type="match status" value="1"/>
</dbReference>
<dbReference type="PANTHER" id="PTHR30561">
    <property type="entry name" value="SMR FAMILY PROTON-DEPENDENT DRUG EFFLUX TRANSPORTER SUGE"/>
    <property type="match status" value="1"/>
</dbReference>
<dbReference type="GO" id="GO:0022857">
    <property type="term" value="F:transmembrane transporter activity"/>
    <property type="evidence" value="ECO:0007669"/>
    <property type="project" value="InterPro"/>
</dbReference>
<evidence type="ECO:0000256" key="4">
    <source>
        <dbReference type="ARBA" id="ARBA00022692"/>
    </source>
</evidence>
<evidence type="ECO:0000256" key="7">
    <source>
        <dbReference type="RuleBase" id="RU003942"/>
    </source>
</evidence>
<feature type="transmembrane region" description="Helical" evidence="8">
    <location>
        <begin position="86"/>
        <end position="105"/>
    </location>
</feature>
<feature type="transmembrane region" description="Helical" evidence="8">
    <location>
        <begin position="26"/>
        <end position="46"/>
    </location>
</feature>
<evidence type="ECO:0000313" key="11">
    <source>
        <dbReference type="Proteomes" id="UP000518316"/>
    </source>
</evidence>
<evidence type="ECO:0000256" key="1">
    <source>
        <dbReference type="ARBA" id="ARBA00004651"/>
    </source>
</evidence>
<organism evidence="9 11">
    <name type="scientific">Limosilactobacillus albertensis</name>
    <dbReference type="NCBI Taxonomy" id="2759752"/>
    <lineage>
        <taxon>Bacteria</taxon>
        <taxon>Bacillati</taxon>
        <taxon>Bacillota</taxon>
        <taxon>Bacilli</taxon>
        <taxon>Lactobacillales</taxon>
        <taxon>Lactobacillaceae</taxon>
        <taxon>Limosilactobacillus</taxon>
    </lineage>
</organism>
<evidence type="ECO:0000256" key="3">
    <source>
        <dbReference type="ARBA" id="ARBA00022475"/>
    </source>
</evidence>
<keyword evidence="6 8" id="KW-0472">Membrane</keyword>
<dbReference type="InterPro" id="IPR000390">
    <property type="entry name" value="Small_drug/metabolite_transptr"/>
</dbReference>
<evidence type="ECO:0000313" key="10">
    <source>
        <dbReference type="EMBL" id="MBB1122935.1"/>
    </source>
</evidence>
<comment type="caution">
    <text evidence="9">The sequence shown here is derived from an EMBL/GenBank/DDBJ whole genome shotgun (WGS) entry which is preliminary data.</text>
</comment>
<evidence type="ECO:0000256" key="6">
    <source>
        <dbReference type="ARBA" id="ARBA00023136"/>
    </source>
</evidence>
<comment type="similarity">
    <text evidence="7">Belongs to the drug/metabolite transporter (DMT) superfamily. Small multidrug resistance (SMR) (TC 2.A.7.1) family.</text>
</comment>
<reference evidence="11 12" key="1">
    <citation type="submission" date="2020-07" db="EMBL/GenBank/DDBJ databases">
        <title>Description of Limosilactobacillus balticus sp. nov., Limosilactobacillus agrestis sp. nov., Limosilactobacillus albertensis sp. nov., Limosilactobacillus rudii sp. nov., Limosilactobacillus fastidiosus sp. nov., five novel Limosilactobacillus species isolated from the vertebrate gastrointestinal tract, and proposal of 6 subspecies of Limosilactobacillus reuteri adapted to the gastrointestinal tract of specific vertebrate hosts.</title>
        <authorList>
            <person name="Li F."/>
            <person name="Cheng C."/>
            <person name="Zheng J."/>
            <person name="Quevedo R.M."/>
            <person name="Li J."/>
            <person name="Roos S."/>
            <person name="Gaenzle M.G."/>
            <person name="Walter J."/>
        </authorList>
    </citation>
    <scope>NUCLEOTIDE SEQUENCE [LARGE SCALE GENOMIC DNA]</scope>
    <source>
        <strain evidence="10 12">Lr3000</strain>
        <strain evidence="9 11">RRLNB_1_1</strain>
    </source>
</reference>
<dbReference type="AlphaFoldDB" id="A0A7W3Y8W4"/>
<name>A0A7W3Y8W4_9LACO</name>
<keyword evidence="3" id="KW-1003">Cell membrane</keyword>
<dbReference type="GO" id="GO:0005886">
    <property type="term" value="C:plasma membrane"/>
    <property type="evidence" value="ECO:0007669"/>
    <property type="project" value="UniProtKB-SubCell"/>
</dbReference>
<evidence type="ECO:0000256" key="2">
    <source>
        <dbReference type="ARBA" id="ARBA00022448"/>
    </source>
</evidence>
<keyword evidence="4 7" id="KW-0812">Transmembrane</keyword>
<comment type="subcellular location">
    <subcellularLocation>
        <location evidence="1 7">Cell membrane</location>
        <topology evidence="1 7">Multi-pass membrane protein</topology>
    </subcellularLocation>
</comment>
<dbReference type="InterPro" id="IPR045324">
    <property type="entry name" value="Small_multidrug_res"/>
</dbReference>
<protein>
    <submittedName>
        <fullName evidence="9">Multidrug efflux SMR transporter</fullName>
    </submittedName>
</protein>
<feature type="transmembrane region" description="Helical" evidence="8">
    <location>
        <begin position="58"/>
        <end position="80"/>
    </location>
</feature>